<dbReference type="PROSITE" id="PS51257">
    <property type="entry name" value="PROKAR_LIPOPROTEIN"/>
    <property type="match status" value="1"/>
</dbReference>
<comment type="subcellular location">
    <subcellularLocation>
        <location evidence="1">Cell envelope</location>
    </subcellularLocation>
</comment>
<dbReference type="Gene3D" id="2.40.50.100">
    <property type="match status" value="1"/>
</dbReference>
<dbReference type="Proteomes" id="UP000500938">
    <property type="component" value="Chromosome"/>
</dbReference>
<dbReference type="InterPro" id="IPR050465">
    <property type="entry name" value="UPF0194_transport"/>
</dbReference>
<keyword evidence="5" id="KW-1185">Reference proteome</keyword>
<evidence type="ECO:0000256" key="1">
    <source>
        <dbReference type="ARBA" id="ARBA00004196"/>
    </source>
</evidence>
<keyword evidence="2" id="KW-0175">Coiled coil</keyword>
<gene>
    <name evidence="4" type="ORF">HKW67_21205</name>
</gene>
<dbReference type="PANTHER" id="PTHR32347:SF23">
    <property type="entry name" value="BLL5650 PROTEIN"/>
    <property type="match status" value="1"/>
</dbReference>
<dbReference type="RefSeq" id="WP_171227297.1">
    <property type="nucleotide sequence ID" value="NZ_CP053085.1"/>
</dbReference>
<dbReference type="EMBL" id="CP053085">
    <property type="protein sequence ID" value="QJR37861.1"/>
    <property type="molecule type" value="Genomic_DNA"/>
</dbReference>
<organism evidence="4 5">
    <name type="scientific">Gemmatimonas groenlandica</name>
    <dbReference type="NCBI Taxonomy" id="2732249"/>
    <lineage>
        <taxon>Bacteria</taxon>
        <taxon>Pseudomonadati</taxon>
        <taxon>Gemmatimonadota</taxon>
        <taxon>Gemmatimonadia</taxon>
        <taxon>Gemmatimonadales</taxon>
        <taxon>Gemmatimonadaceae</taxon>
        <taxon>Gemmatimonas</taxon>
    </lineage>
</organism>
<dbReference type="SUPFAM" id="SSF111369">
    <property type="entry name" value="HlyD-like secretion proteins"/>
    <property type="match status" value="2"/>
</dbReference>
<dbReference type="AlphaFoldDB" id="A0A6M4J075"/>
<name>A0A6M4J075_9BACT</name>
<dbReference type="KEGG" id="ggr:HKW67_21205"/>
<accession>A0A6M4J075</accession>
<feature type="region of interest" description="Disordered" evidence="3">
    <location>
        <begin position="40"/>
        <end position="66"/>
    </location>
</feature>
<protein>
    <recommendedName>
        <fullName evidence="6">RND efflux pump membrane fusion protein barrel-sandwich domain-containing protein</fullName>
    </recommendedName>
</protein>
<evidence type="ECO:0000313" key="4">
    <source>
        <dbReference type="EMBL" id="QJR37861.1"/>
    </source>
</evidence>
<dbReference type="Gene3D" id="2.40.30.170">
    <property type="match status" value="1"/>
</dbReference>
<proteinExistence type="predicted"/>
<evidence type="ECO:0000313" key="5">
    <source>
        <dbReference type="Proteomes" id="UP000500938"/>
    </source>
</evidence>
<dbReference type="GO" id="GO:0030313">
    <property type="term" value="C:cell envelope"/>
    <property type="evidence" value="ECO:0007669"/>
    <property type="project" value="UniProtKB-SubCell"/>
</dbReference>
<reference evidence="4 5" key="1">
    <citation type="submission" date="2020-05" db="EMBL/GenBank/DDBJ databases">
        <title>Complete genome sequence of Gemmatimonas greenlandica TET16.</title>
        <authorList>
            <person name="Zeng Y."/>
        </authorList>
    </citation>
    <scope>NUCLEOTIDE SEQUENCE [LARGE SCALE GENOMIC DNA]</scope>
    <source>
        <strain evidence="4 5">TET16</strain>
    </source>
</reference>
<evidence type="ECO:0008006" key="6">
    <source>
        <dbReference type="Google" id="ProtNLM"/>
    </source>
</evidence>
<dbReference type="PANTHER" id="PTHR32347">
    <property type="entry name" value="EFFLUX SYSTEM COMPONENT YKNX-RELATED"/>
    <property type="match status" value="1"/>
</dbReference>
<dbReference type="Gene3D" id="1.10.287.470">
    <property type="entry name" value="Helix hairpin bin"/>
    <property type="match status" value="1"/>
</dbReference>
<sequence>MTDMTRARDTRRQISIARTVCAAILLVSMAACGLHDRPKVERRSADNVRNAPPLATTAGGLSTDSNSAAPVVAPGVVEPWDAQVELAAQEPGWIDSILVREGEEIRAGQLLAVLADAAQRHGVDAARADLAEAEAVRAKQARGATAEELQQGEADRLAARSRAVFAKSNAARLGKLRATSGTSVNEIERVEAEAAAQGALAEHADARLQELRRGARREDRDAAAARVDAARARLAMATSALARRRVHAPRAGTVLLSRFHAGEYYDPHVAPLFALGDLTRLQVRLELDEIDGQDIRVGARTSVVSDAGAPLATGTIVRLAPRMGRRALTLESPTARADVRIREVFVDVPASPALVPGQRVWGYTPRARRVIPSSATASVGPRS</sequence>
<evidence type="ECO:0000256" key="3">
    <source>
        <dbReference type="SAM" id="MobiDB-lite"/>
    </source>
</evidence>
<evidence type="ECO:0000256" key="2">
    <source>
        <dbReference type="ARBA" id="ARBA00023054"/>
    </source>
</evidence>